<dbReference type="AlphaFoldDB" id="F0WJG2"/>
<evidence type="ECO:0000256" key="1">
    <source>
        <dbReference type="SAM" id="SignalP"/>
    </source>
</evidence>
<dbReference type="EMBL" id="FR824166">
    <property type="protein sequence ID" value="CCA21411.1"/>
    <property type="molecule type" value="Genomic_DNA"/>
</dbReference>
<keyword evidence="1" id="KW-0732">Signal</keyword>
<proteinExistence type="predicted"/>
<name>F0WJG2_9STRA</name>
<evidence type="ECO:0000313" key="2">
    <source>
        <dbReference type="EMBL" id="CCA21411.1"/>
    </source>
</evidence>
<sequence length="202" mass="22078">MQTIFLQFVILTLTGSQYASAGITRYINQHPSNIRTTAAELATNDVLPCRNLLQTSFAGANVFFEESVQNAAYPIKCIFLTLGTSFMSSSDLDAITHVINTDYEDTSNSCTEYGCFGTDQCAGINGVPNCQVALGYNLNMELGGTRIGDPLRAEESICRPTYLSTQNCIQFSCNRKIRTCSLYSAVTYVLTSYDTVSGSVIR</sequence>
<dbReference type="HOGENOM" id="CLU_1356825_0_0_1"/>
<protein>
    <submittedName>
        <fullName evidence="2">AlNc14C121G6691 protein</fullName>
    </submittedName>
</protein>
<accession>F0WJG2</accession>
<feature type="signal peptide" evidence="1">
    <location>
        <begin position="1"/>
        <end position="21"/>
    </location>
</feature>
<gene>
    <name evidence="2" type="primary">AlNc14C121G6691</name>
    <name evidence="2" type="ORF">ALNC14_075540</name>
</gene>
<reference evidence="2" key="2">
    <citation type="submission" date="2011-02" db="EMBL/GenBank/DDBJ databases">
        <authorList>
            <person name="MacLean D."/>
        </authorList>
    </citation>
    <scope>NUCLEOTIDE SEQUENCE</scope>
</reference>
<reference evidence="2" key="1">
    <citation type="journal article" date="2011" name="PLoS Biol.">
        <title>Gene gain and loss during evolution of obligate parasitism in the white rust pathogen of Arabidopsis thaliana.</title>
        <authorList>
            <person name="Kemen E."/>
            <person name="Gardiner A."/>
            <person name="Schultz-Larsen T."/>
            <person name="Kemen A.C."/>
            <person name="Balmuth A.L."/>
            <person name="Robert-Seilaniantz A."/>
            <person name="Bailey K."/>
            <person name="Holub E."/>
            <person name="Studholme D.J."/>
            <person name="Maclean D."/>
            <person name="Jones J.D."/>
        </authorList>
    </citation>
    <scope>NUCLEOTIDE SEQUENCE</scope>
</reference>
<feature type="chain" id="PRO_5003259471" evidence="1">
    <location>
        <begin position="22"/>
        <end position="202"/>
    </location>
</feature>
<organism evidence="2">
    <name type="scientific">Albugo laibachii Nc14</name>
    <dbReference type="NCBI Taxonomy" id="890382"/>
    <lineage>
        <taxon>Eukaryota</taxon>
        <taxon>Sar</taxon>
        <taxon>Stramenopiles</taxon>
        <taxon>Oomycota</taxon>
        <taxon>Peronosporomycetes</taxon>
        <taxon>Albuginales</taxon>
        <taxon>Albuginaceae</taxon>
        <taxon>Albugo</taxon>
    </lineage>
</organism>